<dbReference type="Pfam" id="PF03781">
    <property type="entry name" value="FGE-sulfatase"/>
    <property type="match status" value="1"/>
</dbReference>
<name>A0A316TYN0_9BACT</name>
<dbReference type="SUPFAM" id="SSF56436">
    <property type="entry name" value="C-type lectin-like"/>
    <property type="match status" value="1"/>
</dbReference>
<protein>
    <recommendedName>
        <fullName evidence="1">Sulfatase-modifying factor enzyme-like domain-containing protein</fullName>
    </recommendedName>
</protein>
<feature type="domain" description="Sulfatase-modifying factor enzyme-like" evidence="1">
    <location>
        <begin position="34"/>
        <end position="250"/>
    </location>
</feature>
<keyword evidence="3" id="KW-1185">Reference proteome</keyword>
<dbReference type="GO" id="GO:0120147">
    <property type="term" value="F:formylglycine-generating oxidase activity"/>
    <property type="evidence" value="ECO:0007669"/>
    <property type="project" value="TreeGrafter"/>
</dbReference>
<dbReference type="InterPro" id="IPR042095">
    <property type="entry name" value="SUMF_sf"/>
</dbReference>
<dbReference type="Proteomes" id="UP000245533">
    <property type="component" value="Unassembled WGS sequence"/>
</dbReference>
<dbReference type="EMBL" id="QGGB01000002">
    <property type="protein sequence ID" value="PWN07972.1"/>
    <property type="molecule type" value="Genomic_DNA"/>
</dbReference>
<evidence type="ECO:0000313" key="2">
    <source>
        <dbReference type="EMBL" id="PWN07972.1"/>
    </source>
</evidence>
<organism evidence="2 3">
    <name type="scientific">Rhodohalobacter mucosus</name>
    <dbReference type="NCBI Taxonomy" id="2079485"/>
    <lineage>
        <taxon>Bacteria</taxon>
        <taxon>Pseudomonadati</taxon>
        <taxon>Balneolota</taxon>
        <taxon>Balneolia</taxon>
        <taxon>Balneolales</taxon>
        <taxon>Balneolaceae</taxon>
        <taxon>Rhodohalobacter</taxon>
    </lineage>
</organism>
<proteinExistence type="predicted"/>
<reference evidence="2 3" key="1">
    <citation type="submission" date="2018-05" db="EMBL/GenBank/DDBJ databases">
        <title>Rhodohalobacter halophilus gen. nov., sp. nov., a moderately halophilic member of the family Balneolaceae.</title>
        <authorList>
            <person name="Liu Z.-W."/>
        </authorList>
    </citation>
    <scope>NUCLEOTIDE SEQUENCE [LARGE SCALE GENOMIC DNA]</scope>
    <source>
        <strain evidence="2 3">8A47</strain>
    </source>
</reference>
<sequence>MSIKSLLSIPLLLIFMSGCTLFRPSIQSQLTPMEMTRIQGGTFTMGDVFEEGNDDSLPLHEVILNDFYIGTFEVTYQQFDTFADVTNRSRPRDDGRGRGSRAVVYVDWYDAVDFCKTYGYRLPTEQEWEYAARSGGLNHLYSGTSNPDSLTHYARYSDNSGAYTFDVGTKRPNDLGLYDMSGNVSEFVGDYYPFFKTDPDSIEYYPLDERGMRVIRGGSFNSSPENVLRTYWRVGVLAELGDHTLGFRCAVSADER</sequence>
<dbReference type="InterPro" id="IPR051043">
    <property type="entry name" value="Sulfatase_Mod_Factor_Kinase"/>
</dbReference>
<evidence type="ECO:0000313" key="3">
    <source>
        <dbReference type="Proteomes" id="UP000245533"/>
    </source>
</evidence>
<gene>
    <name evidence="2" type="ORF">DDZ15_02875</name>
</gene>
<dbReference type="InterPro" id="IPR016187">
    <property type="entry name" value="CTDL_fold"/>
</dbReference>
<accession>A0A316TYN0</accession>
<dbReference type="PANTHER" id="PTHR23150:SF19">
    <property type="entry name" value="FORMYLGLYCINE-GENERATING ENZYME"/>
    <property type="match status" value="1"/>
</dbReference>
<dbReference type="Gene3D" id="3.90.1580.10">
    <property type="entry name" value="paralog of FGE (formylglycine-generating enzyme)"/>
    <property type="match status" value="1"/>
</dbReference>
<evidence type="ECO:0000259" key="1">
    <source>
        <dbReference type="Pfam" id="PF03781"/>
    </source>
</evidence>
<comment type="caution">
    <text evidence="2">The sequence shown here is derived from an EMBL/GenBank/DDBJ whole genome shotgun (WGS) entry which is preliminary data.</text>
</comment>
<dbReference type="InterPro" id="IPR005532">
    <property type="entry name" value="SUMF_dom"/>
</dbReference>
<dbReference type="PROSITE" id="PS51257">
    <property type="entry name" value="PROKAR_LIPOPROTEIN"/>
    <property type="match status" value="1"/>
</dbReference>
<dbReference type="AlphaFoldDB" id="A0A316TYN0"/>
<dbReference type="OrthoDB" id="9768004at2"/>
<dbReference type="PANTHER" id="PTHR23150">
    <property type="entry name" value="SULFATASE MODIFYING FACTOR 1, 2"/>
    <property type="match status" value="1"/>
</dbReference>
<dbReference type="RefSeq" id="WP_109644639.1">
    <property type="nucleotide sequence ID" value="NZ_QGGB01000002.1"/>
</dbReference>